<protein>
    <submittedName>
        <fullName evidence="1">Uncharacterized protein</fullName>
    </submittedName>
</protein>
<dbReference type="VEuPathDB" id="FungiDB:ASPSYDRAFT_993408"/>
<name>A0A1L9THW0_9EURO</name>
<keyword evidence="2" id="KW-1185">Reference proteome</keyword>
<sequence>MPSTDPTVHQRGRMVNNHPWTTSLPTVSCNVSGYRLMVLQTPRYRINFRLAGFPGQLFEIQQAHRIIVDTTVQGTSRKTKHLLVLTRDPYPIARPSLRLAPWRMDQGNDDLQTSECILPAMVTRQVATLRNRGRGIRIDGFTANSSPVCFHMRYSSCISLQHPGGEGRRLALV</sequence>
<gene>
    <name evidence="1" type="ORF">ASPSYDRAFT_993408</name>
</gene>
<dbReference type="EMBL" id="KV878586">
    <property type="protein sequence ID" value="OJJ59017.1"/>
    <property type="molecule type" value="Genomic_DNA"/>
</dbReference>
<organism evidence="1 2">
    <name type="scientific">Aspergillus sydowii CBS 593.65</name>
    <dbReference type="NCBI Taxonomy" id="1036612"/>
    <lineage>
        <taxon>Eukaryota</taxon>
        <taxon>Fungi</taxon>
        <taxon>Dikarya</taxon>
        <taxon>Ascomycota</taxon>
        <taxon>Pezizomycotina</taxon>
        <taxon>Eurotiomycetes</taxon>
        <taxon>Eurotiomycetidae</taxon>
        <taxon>Eurotiales</taxon>
        <taxon>Aspergillaceae</taxon>
        <taxon>Aspergillus</taxon>
        <taxon>Aspergillus subgen. Nidulantes</taxon>
    </lineage>
</organism>
<evidence type="ECO:0000313" key="2">
    <source>
        <dbReference type="Proteomes" id="UP000184356"/>
    </source>
</evidence>
<dbReference type="Proteomes" id="UP000184356">
    <property type="component" value="Unassembled WGS sequence"/>
</dbReference>
<accession>A0A1L9THW0</accession>
<dbReference type="GeneID" id="63769346"/>
<reference evidence="2" key="1">
    <citation type="journal article" date="2017" name="Genome Biol.">
        <title>Comparative genomics reveals high biological diversity and specific adaptations in the industrially and medically important fungal genus Aspergillus.</title>
        <authorList>
            <person name="de Vries R.P."/>
            <person name="Riley R."/>
            <person name="Wiebenga A."/>
            <person name="Aguilar-Osorio G."/>
            <person name="Amillis S."/>
            <person name="Uchima C.A."/>
            <person name="Anderluh G."/>
            <person name="Asadollahi M."/>
            <person name="Askin M."/>
            <person name="Barry K."/>
            <person name="Battaglia E."/>
            <person name="Bayram O."/>
            <person name="Benocci T."/>
            <person name="Braus-Stromeyer S.A."/>
            <person name="Caldana C."/>
            <person name="Canovas D."/>
            <person name="Cerqueira G.C."/>
            <person name="Chen F."/>
            <person name="Chen W."/>
            <person name="Choi C."/>
            <person name="Clum A."/>
            <person name="Dos Santos R.A."/>
            <person name="Damasio A.R."/>
            <person name="Diallinas G."/>
            <person name="Emri T."/>
            <person name="Fekete E."/>
            <person name="Flipphi M."/>
            <person name="Freyberg S."/>
            <person name="Gallo A."/>
            <person name="Gournas C."/>
            <person name="Habgood R."/>
            <person name="Hainaut M."/>
            <person name="Harispe M.L."/>
            <person name="Henrissat B."/>
            <person name="Hilden K.S."/>
            <person name="Hope R."/>
            <person name="Hossain A."/>
            <person name="Karabika E."/>
            <person name="Karaffa L."/>
            <person name="Karanyi Z."/>
            <person name="Krasevec N."/>
            <person name="Kuo A."/>
            <person name="Kusch H."/>
            <person name="LaButti K."/>
            <person name="Lagendijk E.L."/>
            <person name="Lapidus A."/>
            <person name="Levasseur A."/>
            <person name="Lindquist E."/>
            <person name="Lipzen A."/>
            <person name="Logrieco A.F."/>
            <person name="MacCabe A."/>
            <person name="Maekelae M.R."/>
            <person name="Malavazi I."/>
            <person name="Melin P."/>
            <person name="Meyer V."/>
            <person name="Mielnichuk N."/>
            <person name="Miskei M."/>
            <person name="Molnar A.P."/>
            <person name="Mule G."/>
            <person name="Ngan C.Y."/>
            <person name="Orejas M."/>
            <person name="Orosz E."/>
            <person name="Ouedraogo J.P."/>
            <person name="Overkamp K.M."/>
            <person name="Park H.-S."/>
            <person name="Perrone G."/>
            <person name="Piumi F."/>
            <person name="Punt P.J."/>
            <person name="Ram A.F."/>
            <person name="Ramon A."/>
            <person name="Rauscher S."/>
            <person name="Record E."/>
            <person name="Riano-Pachon D.M."/>
            <person name="Robert V."/>
            <person name="Roehrig J."/>
            <person name="Ruller R."/>
            <person name="Salamov A."/>
            <person name="Salih N.S."/>
            <person name="Samson R.A."/>
            <person name="Sandor E."/>
            <person name="Sanguinetti M."/>
            <person name="Schuetze T."/>
            <person name="Sepcic K."/>
            <person name="Shelest E."/>
            <person name="Sherlock G."/>
            <person name="Sophianopoulou V."/>
            <person name="Squina F.M."/>
            <person name="Sun H."/>
            <person name="Susca A."/>
            <person name="Todd R.B."/>
            <person name="Tsang A."/>
            <person name="Unkles S.E."/>
            <person name="van de Wiele N."/>
            <person name="van Rossen-Uffink D."/>
            <person name="Oliveira J.V."/>
            <person name="Vesth T.C."/>
            <person name="Visser J."/>
            <person name="Yu J.-H."/>
            <person name="Zhou M."/>
            <person name="Andersen M.R."/>
            <person name="Archer D.B."/>
            <person name="Baker S.E."/>
            <person name="Benoit I."/>
            <person name="Brakhage A.A."/>
            <person name="Braus G.H."/>
            <person name="Fischer R."/>
            <person name="Frisvad J.C."/>
            <person name="Goldman G.H."/>
            <person name="Houbraken J."/>
            <person name="Oakley B."/>
            <person name="Pocsi I."/>
            <person name="Scazzocchio C."/>
            <person name="Seiboth B."/>
            <person name="vanKuyk P.A."/>
            <person name="Wortman J."/>
            <person name="Dyer P.S."/>
            <person name="Grigoriev I.V."/>
        </authorList>
    </citation>
    <scope>NUCLEOTIDE SEQUENCE [LARGE SCALE GENOMIC DNA]</scope>
    <source>
        <strain evidence="2">CBS 593.65</strain>
    </source>
</reference>
<proteinExistence type="predicted"/>
<dbReference type="RefSeq" id="XP_040702823.1">
    <property type="nucleotide sequence ID" value="XM_040853273.1"/>
</dbReference>
<evidence type="ECO:0000313" key="1">
    <source>
        <dbReference type="EMBL" id="OJJ59017.1"/>
    </source>
</evidence>
<dbReference type="AlphaFoldDB" id="A0A1L9THW0"/>